<sequence length="741" mass="83802">MKSASQKYKKVKAQKYIDQVSHMRISIGVVNQEAQSTATVTGDGYEYYSELTKPLNNYTVDPSELYVACDQNYTKVDSQMFFLPREKEMAVLNQGIVTHEILGTIRIDFPVAYDLKGLTVDFGEMYPVDFVVESDHQAMHITGNAESRWTTDEVFEGVTYLLIKPSKMLQGQNKLRIHQIIMGAGIYFSSREIKTATKKEYVSPISEELPTLDFTATVTNKDRKWDIENTASAVNYLQAGQEIEALYGQELKDGSIEWLPGIALQLTEWSVDDEEMSFSATDRFDNMTGTYYRGMYRSDGITLYDLAVDVFADAGIDLRTYWLDPYLKNVRVYNPMPVVKHKEALQLIANAGRCIITQGRNGNIYMKSSFAPDMTVQTEDAAYYSQPEKILTSGDKSEYAISAPEYTRVDSNMFFLPREQDGVQYLETGYVSAAITDASGNFAANPQIEISAEAAYKCFGMQLSFGRLYPGKVKLTMYLVDVLQEELAVDAERVTTISREFPEWDRLQIEFQGGKSYSPVILDNITFGDSTDYELTYANLMKTPKGKQLQKVKELQIMRTLYGEGQVADVELAREKISISSADNQYTFYFSNASYGLSCSIVEPEAGQSIRIIDSSNYYATVEITGITEPVELEAVVMGREYILSYTKVTRQLHTTGTLETWSNPLVSELIHAADLADWIGDYLQADREYELSYRGEARIDANDLIFLENKYVENMQVRISEHQLTYNGALSGTIKARRVE</sequence>
<evidence type="ECO:0000313" key="1">
    <source>
        <dbReference type="EMBL" id="MEQ2578340.1"/>
    </source>
</evidence>
<keyword evidence="2" id="KW-1185">Reference proteome</keyword>
<organism evidence="1 2">
    <name type="scientific">Hominiventricola aquisgranensis</name>
    <dbReference type="NCBI Taxonomy" id="3133164"/>
    <lineage>
        <taxon>Bacteria</taxon>
        <taxon>Bacillati</taxon>
        <taxon>Bacillota</taxon>
        <taxon>Clostridia</taxon>
        <taxon>Lachnospirales</taxon>
        <taxon>Lachnospiraceae</taxon>
        <taxon>Hominiventricola</taxon>
    </lineage>
</organism>
<accession>A0ABV1HZI3</accession>
<comment type="caution">
    <text evidence="1">The sequence shown here is derived from an EMBL/GenBank/DDBJ whole genome shotgun (WGS) entry which is preliminary data.</text>
</comment>
<proteinExistence type="predicted"/>
<dbReference type="RefSeq" id="WP_349144068.1">
    <property type="nucleotide sequence ID" value="NZ_JBBMFC010000008.1"/>
</dbReference>
<dbReference type="EMBL" id="JBBMFC010000008">
    <property type="protein sequence ID" value="MEQ2578340.1"/>
    <property type="molecule type" value="Genomic_DNA"/>
</dbReference>
<name>A0ABV1HZI3_9FIRM</name>
<evidence type="ECO:0000313" key="2">
    <source>
        <dbReference type="Proteomes" id="UP001470288"/>
    </source>
</evidence>
<dbReference type="Proteomes" id="UP001470288">
    <property type="component" value="Unassembled WGS sequence"/>
</dbReference>
<reference evidence="1 2" key="1">
    <citation type="submission" date="2024-03" db="EMBL/GenBank/DDBJ databases">
        <title>Human intestinal bacterial collection.</title>
        <authorList>
            <person name="Pauvert C."/>
            <person name="Hitch T.C.A."/>
            <person name="Clavel T."/>
        </authorList>
    </citation>
    <scope>NUCLEOTIDE SEQUENCE [LARGE SCALE GENOMIC DNA]</scope>
    <source>
        <strain evidence="1 2">CLA-AA-H78B</strain>
    </source>
</reference>
<gene>
    <name evidence="1" type="ORF">WMO62_05695</name>
</gene>
<protein>
    <submittedName>
        <fullName evidence="1">Uncharacterized protein</fullName>
    </submittedName>
</protein>